<evidence type="ECO:0000256" key="1">
    <source>
        <dbReference type="ARBA" id="ARBA00004651"/>
    </source>
</evidence>
<comment type="similarity">
    <text evidence="7 8">Belongs to the drug/metabolite transporter (DMT) superfamily. Small multidrug resistance (SMR) (TC 2.A.7.1) family.</text>
</comment>
<dbReference type="GO" id="GO:0005886">
    <property type="term" value="C:plasma membrane"/>
    <property type="evidence" value="ECO:0007669"/>
    <property type="project" value="UniProtKB-SubCell"/>
</dbReference>
<dbReference type="AlphaFoldDB" id="A0A6P2L5I7"/>
<sequence>MNASRFAWFLLGLSVIAEVLGTIGLKFSSGFTRLFPSLVAAACYAGAVWLMSIATLHVEVGLAYAVWAGASTAATAGLGILFFGESLSALKLCGLAMAAGSLVLLNLGDGPS</sequence>
<feature type="transmembrane region" description="Helical" evidence="9">
    <location>
        <begin position="62"/>
        <end position="83"/>
    </location>
</feature>
<comment type="subcellular location">
    <subcellularLocation>
        <location evidence="1 8">Cell membrane</location>
        <topology evidence="1 8">Multi-pass membrane protein</topology>
    </subcellularLocation>
</comment>
<dbReference type="EMBL" id="CABVQD010000008">
    <property type="protein sequence ID" value="VWB65022.1"/>
    <property type="molecule type" value="Genomic_DNA"/>
</dbReference>
<dbReference type="Proteomes" id="UP000494330">
    <property type="component" value="Unassembled WGS sequence"/>
</dbReference>
<keyword evidence="4 8" id="KW-0812">Transmembrane</keyword>
<dbReference type="InterPro" id="IPR000390">
    <property type="entry name" value="Small_drug/metabolite_transptr"/>
</dbReference>
<evidence type="ECO:0000313" key="10">
    <source>
        <dbReference type="EMBL" id="VWB65022.1"/>
    </source>
</evidence>
<gene>
    <name evidence="10" type="ORF">BPA30113_02901</name>
</gene>
<dbReference type="PANTHER" id="PTHR30561">
    <property type="entry name" value="SMR FAMILY PROTON-DEPENDENT DRUG EFFLUX TRANSPORTER SUGE"/>
    <property type="match status" value="1"/>
</dbReference>
<evidence type="ECO:0000256" key="6">
    <source>
        <dbReference type="ARBA" id="ARBA00023136"/>
    </source>
</evidence>
<evidence type="ECO:0000256" key="8">
    <source>
        <dbReference type="RuleBase" id="RU003942"/>
    </source>
</evidence>
<protein>
    <submittedName>
        <fullName evidence="10">Ligand-binding protein SH3</fullName>
    </submittedName>
</protein>
<name>A0A6P2L5I7_9BURK</name>
<dbReference type="SUPFAM" id="SSF103481">
    <property type="entry name" value="Multidrug resistance efflux transporter EmrE"/>
    <property type="match status" value="1"/>
</dbReference>
<evidence type="ECO:0000256" key="2">
    <source>
        <dbReference type="ARBA" id="ARBA00022448"/>
    </source>
</evidence>
<reference evidence="10 11" key="1">
    <citation type="submission" date="2019-09" db="EMBL/GenBank/DDBJ databases">
        <authorList>
            <person name="Depoorter E."/>
        </authorList>
    </citation>
    <scope>NUCLEOTIDE SEQUENCE [LARGE SCALE GENOMIC DNA]</scope>
    <source>
        <strain evidence="10">LMG 30113</strain>
    </source>
</reference>
<dbReference type="GO" id="GO:0022857">
    <property type="term" value="F:transmembrane transporter activity"/>
    <property type="evidence" value="ECO:0007669"/>
    <property type="project" value="InterPro"/>
</dbReference>
<dbReference type="InterPro" id="IPR045324">
    <property type="entry name" value="Small_multidrug_res"/>
</dbReference>
<dbReference type="RefSeq" id="WP_034198847.1">
    <property type="nucleotide sequence ID" value="NZ_CABVQD010000008.1"/>
</dbReference>
<evidence type="ECO:0000256" key="5">
    <source>
        <dbReference type="ARBA" id="ARBA00022989"/>
    </source>
</evidence>
<dbReference type="PANTHER" id="PTHR30561:SF1">
    <property type="entry name" value="MULTIDRUG TRANSPORTER EMRE"/>
    <property type="match status" value="1"/>
</dbReference>
<feature type="transmembrane region" description="Helical" evidence="9">
    <location>
        <begin position="89"/>
        <end position="107"/>
    </location>
</feature>
<keyword evidence="3" id="KW-1003">Cell membrane</keyword>
<dbReference type="InterPro" id="IPR037185">
    <property type="entry name" value="EmrE-like"/>
</dbReference>
<feature type="transmembrane region" description="Helical" evidence="9">
    <location>
        <begin position="31"/>
        <end position="50"/>
    </location>
</feature>
<keyword evidence="6 9" id="KW-0472">Membrane</keyword>
<dbReference type="Pfam" id="PF00893">
    <property type="entry name" value="Multi_Drug_Res"/>
    <property type="match status" value="1"/>
</dbReference>
<dbReference type="Gene3D" id="1.10.3730.20">
    <property type="match status" value="1"/>
</dbReference>
<proteinExistence type="inferred from homology"/>
<organism evidence="10 11">
    <name type="scientific">Burkholderia paludis</name>
    <dbReference type="NCBI Taxonomy" id="1506587"/>
    <lineage>
        <taxon>Bacteria</taxon>
        <taxon>Pseudomonadati</taxon>
        <taxon>Pseudomonadota</taxon>
        <taxon>Betaproteobacteria</taxon>
        <taxon>Burkholderiales</taxon>
        <taxon>Burkholderiaceae</taxon>
        <taxon>Burkholderia</taxon>
        <taxon>Burkholderia cepacia complex</taxon>
    </lineage>
</organism>
<accession>A0A6P2L5I7</accession>
<keyword evidence="2" id="KW-0813">Transport</keyword>
<evidence type="ECO:0000256" key="4">
    <source>
        <dbReference type="ARBA" id="ARBA00022692"/>
    </source>
</evidence>
<keyword evidence="11" id="KW-1185">Reference proteome</keyword>
<keyword evidence="5 9" id="KW-1133">Transmembrane helix</keyword>
<evidence type="ECO:0000256" key="7">
    <source>
        <dbReference type="ARBA" id="ARBA00038032"/>
    </source>
</evidence>
<evidence type="ECO:0000313" key="11">
    <source>
        <dbReference type="Proteomes" id="UP000494330"/>
    </source>
</evidence>
<evidence type="ECO:0000256" key="9">
    <source>
        <dbReference type="SAM" id="Phobius"/>
    </source>
</evidence>
<evidence type="ECO:0000256" key="3">
    <source>
        <dbReference type="ARBA" id="ARBA00022475"/>
    </source>
</evidence>